<name>A0A4Y4B445_MICMQ</name>
<dbReference type="Proteomes" id="UP000317410">
    <property type="component" value="Unassembled WGS sequence"/>
</dbReference>
<reference evidence="2 3" key="1">
    <citation type="submission" date="2019-06" db="EMBL/GenBank/DDBJ databases">
        <title>Whole genome shotgun sequence of Microbacterium liquefaciens NBRC 15037.</title>
        <authorList>
            <person name="Hosoyama A."/>
            <person name="Uohara A."/>
            <person name="Ohji S."/>
            <person name="Ichikawa N."/>
        </authorList>
    </citation>
    <scope>NUCLEOTIDE SEQUENCE [LARGE SCALE GENOMIC DNA]</scope>
    <source>
        <strain evidence="2 3">NBRC 15037</strain>
    </source>
</reference>
<feature type="transmembrane region" description="Helical" evidence="1">
    <location>
        <begin position="216"/>
        <end position="239"/>
    </location>
</feature>
<feature type="transmembrane region" description="Helical" evidence="1">
    <location>
        <begin position="176"/>
        <end position="196"/>
    </location>
</feature>
<comment type="caution">
    <text evidence="2">The sequence shown here is derived from an EMBL/GenBank/DDBJ whole genome shotgun (WGS) entry which is preliminary data.</text>
</comment>
<sequence>MIGRALRAQARSFAGDIVLLGVTVAALLMSLSLAMSIPPDLAGAPLEAREALAGSLTAVIAMYGAVLAAVYGSFRYTVDRRDGVIAQRLMLQSRWVTLLVRVPGAVVGGAVVSLAGMVGGHLALTVTVGGIPVEWSTVGSTLAVGAVAGLWGMGLGVVVQVHLVALFLVSLSMSGPVLLAMLWGAGAVYLPPLVMLEAFRLDIGALGVAATDRLDGSLAAGVTAGWMVAALLAGALAFLRRDVT</sequence>
<gene>
    <name evidence="2" type="ORF">MLI01_04740</name>
</gene>
<evidence type="ECO:0000313" key="3">
    <source>
        <dbReference type="Proteomes" id="UP000317410"/>
    </source>
</evidence>
<proteinExistence type="predicted"/>
<keyword evidence="1" id="KW-1133">Transmembrane helix</keyword>
<keyword evidence="1" id="KW-0472">Membrane</keyword>
<dbReference type="RefSeq" id="WP_141385814.1">
    <property type="nucleotide sequence ID" value="NZ_BJNQ01000002.1"/>
</dbReference>
<protein>
    <submittedName>
        <fullName evidence="2">Uncharacterized protein</fullName>
    </submittedName>
</protein>
<feature type="transmembrane region" description="Helical" evidence="1">
    <location>
        <begin position="142"/>
        <end position="169"/>
    </location>
</feature>
<evidence type="ECO:0000256" key="1">
    <source>
        <dbReference type="SAM" id="Phobius"/>
    </source>
</evidence>
<evidence type="ECO:0000313" key="2">
    <source>
        <dbReference type="EMBL" id="GEC74329.1"/>
    </source>
</evidence>
<dbReference type="EMBL" id="BJNQ01000002">
    <property type="protein sequence ID" value="GEC74329.1"/>
    <property type="molecule type" value="Genomic_DNA"/>
</dbReference>
<accession>A0A4Y4B445</accession>
<feature type="transmembrane region" description="Helical" evidence="1">
    <location>
        <begin position="95"/>
        <end position="122"/>
    </location>
</feature>
<keyword evidence="1" id="KW-0812">Transmembrane</keyword>
<dbReference type="AlphaFoldDB" id="A0A4Y4B445"/>
<feature type="transmembrane region" description="Helical" evidence="1">
    <location>
        <begin position="52"/>
        <end position="74"/>
    </location>
</feature>
<organism evidence="2 3">
    <name type="scientific">Microbacterium maritypicum</name>
    <name type="common">Microbacterium liquefaciens</name>
    <dbReference type="NCBI Taxonomy" id="33918"/>
    <lineage>
        <taxon>Bacteria</taxon>
        <taxon>Bacillati</taxon>
        <taxon>Actinomycetota</taxon>
        <taxon>Actinomycetes</taxon>
        <taxon>Micrococcales</taxon>
        <taxon>Microbacteriaceae</taxon>
        <taxon>Microbacterium</taxon>
    </lineage>
</organism>